<dbReference type="GO" id="GO:0005886">
    <property type="term" value="C:plasma membrane"/>
    <property type="evidence" value="ECO:0007669"/>
    <property type="project" value="TreeGrafter"/>
</dbReference>
<dbReference type="GO" id="GO:0008643">
    <property type="term" value="P:carbohydrate transport"/>
    <property type="evidence" value="ECO:0007669"/>
    <property type="project" value="InterPro"/>
</dbReference>
<name>A0A9X2MBE3_9FIRM</name>
<dbReference type="Proteomes" id="UP001140817">
    <property type="component" value="Unassembled WGS sequence"/>
</dbReference>
<feature type="transmembrane region" description="Helical" evidence="1">
    <location>
        <begin position="275"/>
        <end position="296"/>
    </location>
</feature>
<dbReference type="GO" id="GO:0015293">
    <property type="term" value="F:symporter activity"/>
    <property type="evidence" value="ECO:0007669"/>
    <property type="project" value="InterPro"/>
</dbReference>
<evidence type="ECO:0000256" key="1">
    <source>
        <dbReference type="SAM" id="Phobius"/>
    </source>
</evidence>
<accession>A0A9X2MBE3</accession>
<dbReference type="CDD" id="cd17332">
    <property type="entry name" value="MFS_MelB_like"/>
    <property type="match status" value="1"/>
</dbReference>
<feature type="transmembrane region" description="Helical" evidence="1">
    <location>
        <begin position="335"/>
        <end position="360"/>
    </location>
</feature>
<feature type="transmembrane region" description="Helical" evidence="1">
    <location>
        <begin position="51"/>
        <end position="70"/>
    </location>
</feature>
<feature type="transmembrane region" description="Helical" evidence="1">
    <location>
        <begin position="122"/>
        <end position="144"/>
    </location>
</feature>
<dbReference type="InterPro" id="IPR039672">
    <property type="entry name" value="MFS_2"/>
</dbReference>
<keyword evidence="1" id="KW-0472">Membrane</keyword>
<keyword evidence="3" id="KW-1185">Reference proteome</keyword>
<comment type="caution">
    <text evidence="2">The sequence shown here is derived from an EMBL/GenBank/DDBJ whole genome shotgun (WGS) entry which is preliminary data.</text>
</comment>
<dbReference type="InterPro" id="IPR001927">
    <property type="entry name" value="Na/Gal_symport"/>
</dbReference>
<proteinExistence type="predicted"/>
<feature type="transmembrane region" description="Helical" evidence="1">
    <location>
        <begin position="308"/>
        <end position="329"/>
    </location>
</feature>
<dbReference type="Gene3D" id="1.20.1250.20">
    <property type="entry name" value="MFS general substrate transporter like domains"/>
    <property type="match status" value="2"/>
</dbReference>
<dbReference type="PANTHER" id="PTHR11328">
    <property type="entry name" value="MAJOR FACILITATOR SUPERFAMILY DOMAIN-CONTAINING PROTEIN"/>
    <property type="match status" value="1"/>
</dbReference>
<keyword evidence="1" id="KW-0812">Transmembrane</keyword>
<dbReference type="PANTHER" id="PTHR11328:SF24">
    <property type="entry name" value="MAJOR FACILITATOR SUPERFAMILY (MFS) PROFILE DOMAIN-CONTAINING PROTEIN"/>
    <property type="match status" value="1"/>
</dbReference>
<feature type="transmembrane region" description="Helical" evidence="1">
    <location>
        <begin position="416"/>
        <end position="438"/>
    </location>
</feature>
<dbReference type="NCBIfam" id="TIGR00792">
    <property type="entry name" value="gph"/>
    <property type="match status" value="1"/>
</dbReference>
<dbReference type="Pfam" id="PF13347">
    <property type="entry name" value="MFS_2"/>
    <property type="match status" value="1"/>
</dbReference>
<feature type="transmembrane region" description="Helical" evidence="1">
    <location>
        <begin position="243"/>
        <end position="269"/>
    </location>
</feature>
<feature type="transmembrane region" description="Helical" evidence="1">
    <location>
        <begin position="24"/>
        <end position="45"/>
    </location>
</feature>
<sequence length="462" mass="50991">MQIIGKNVNMSQVYEGEVKGREMFGHAIAGFGQNLIFGLWSSYMLVFYTDIFGISAGAAGIIMLLTRVWDGFNDPMMGSIADHTRTKWGRYRPWLLFMSPIIVIFLVLNFSSPDLSPVAKIVYASITYVMMSMAFTAVDVPYWTMPAAMSADVQKRSRIISFSRMSTTVATTVLGVIAVPLINAFGQGDMKKGYMMTALAIGLVGASFYLIGFANIREHVQPIANQKIGFKSSVRAIVRNKPLLLLLACGLLGNTGTMLKQGMVIYYVQYCVGDFNLIPIFSVLFLPGMILGLAIAPIFTKRFDSKTVFIGSRIFGIVVDVIFFFAGFSNIPLTMFLYALTSIPLGISSVVSATMLTNTIEYAEWKFGNRQEGLISSTQTLTAKIGMALSVGVTGLVLQIANYVPNQVQTHETQMMIHGAFTLFCAVVGLLGIIPMLFNKFTDKRHAEIVKELEERRKQARQ</sequence>
<dbReference type="RefSeq" id="WP_052232852.1">
    <property type="nucleotide sequence ID" value="NZ_JANKBY010000127.1"/>
</dbReference>
<reference evidence="2" key="1">
    <citation type="submission" date="2022-07" db="EMBL/GenBank/DDBJ databases">
        <title>Enhanced cultured diversity of the mouse gut microbiota enables custom-made synthetic communities.</title>
        <authorList>
            <person name="Afrizal A."/>
        </authorList>
    </citation>
    <scope>NUCLEOTIDE SEQUENCE</scope>
    <source>
        <strain evidence="2">DSM 29186</strain>
    </source>
</reference>
<evidence type="ECO:0000313" key="3">
    <source>
        <dbReference type="Proteomes" id="UP001140817"/>
    </source>
</evidence>
<dbReference type="SUPFAM" id="SSF103473">
    <property type="entry name" value="MFS general substrate transporter"/>
    <property type="match status" value="1"/>
</dbReference>
<gene>
    <name evidence="2" type="ORF">NSA58_10915</name>
</gene>
<feature type="transmembrane region" description="Helical" evidence="1">
    <location>
        <begin position="165"/>
        <end position="182"/>
    </location>
</feature>
<feature type="transmembrane region" description="Helical" evidence="1">
    <location>
        <begin position="194"/>
        <end position="216"/>
    </location>
</feature>
<dbReference type="AlphaFoldDB" id="A0A9X2MBE3"/>
<dbReference type="GO" id="GO:0006814">
    <property type="term" value="P:sodium ion transport"/>
    <property type="evidence" value="ECO:0007669"/>
    <property type="project" value="InterPro"/>
</dbReference>
<evidence type="ECO:0000313" key="2">
    <source>
        <dbReference type="EMBL" id="MCR1823299.1"/>
    </source>
</evidence>
<dbReference type="InterPro" id="IPR036259">
    <property type="entry name" value="MFS_trans_sf"/>
</dbReference>
<keyword evidence="1" id="KW-1133">Transmembrane helix</keyword>
<feature type="transmembrane region" description="Helical" evidence="1">
    <location>
        <begin position="381"/>
        <end position="404"/>
    </location>
</feature>
<organism evidence="2 3">
    <name type="scientific">Terrisporobacter muris</name>
    <dbReference type="NCBI Taxonomy" id="2963284"/>
    <lineage>
        <taxon>Bacteria</taxon>
        <taxon>Bacillati</taxon>
        <taxon>Bacillota</taxon>
        <taxon>Clostridia</taxon>
        <taxon>Peptostreptococcales</taxon>
        <taxon>Peptostreptococcaceae</taxon>
        <taxon>Terrisporobacter</taxon>
    </lineage>
</organism>
<dbReference type="EMBL" id="JANKBY010000127">
    <property type="protein sequence ID" value="MCR1823299.1"/>
    <property type="molecule type" value="Genomic_DNA"/>
</dbReference>
<protein>
    <submittedName>
        <fullName evidence="2">Glycoside-pentoside-hexuronide (GPH):cation symporter</fullName>
    </submittedName>
</protein>
<feature type="transmembrane region" description="Helical" evidence="1">
    <location>
        <begin position="91"/>
        <end position="110"/>
    </location>
</feature>